<dbReference type="InterPro" id="IPR028871">
    <property type="entry name" value="BlueCu_1_BS"/>
</dbReference>
<keyword evidence="9" id="KW-1185">Reference proteome</keyword>
<keyword evidence="5" id="KW-0186">Copper</keyword>
<evidence type="ECO:0000259" key="7">
    <source>
        <dbReference type="Pfam" id="PF00127"/>
    </source>
</evidence>
<dbReference type="Gene3D" id="2.60.40.420">
    <property type="entry name" value="Cupredoxins - blue copper proteins"/>
    <property type="match status" value="1"/>
</dbReference>
<evidence type="ECO:0000256" key="4">
    <source>
        <dbReference type="ARBA" id="ARBA00022982"/>
    </source>
</evidence>
<keyword evidence="4" id="KW-0249">Electron transport</keyword>
<reference evidence="8 9" key="1">
    <citation type="submission" date="2022-06" db="EMBL/GenBank/DDBJ databases">
        <title>Halomicroarcula sp. a new haloarchaeum isolate from saline soil.</title>
        <authorList>
            <person name="Strakova D."/>
            <person name="Galisteo C."/>
            <person name="Sanchez-Porro C."/>
            <person name="Ventosa A."/>
        </authorList>
    </citation>
    <scope>NUCLEOTIDE SEQUENCE [LARGE SCALE GENOMIC DNA]</scope>
    <source>
        <strain evidence="8 9">S3CR25-11</strain>
    </source>
</reference>
<keyword evidence="6" id="KW-0472">Membrane</keyword>
<comment type="caution">
    <text evidence="8">The sequence shown here is derived from an EMBL/GenBank/DDBJ whole genome shotgun (WGS) entry which is preliminary data.</text>
</comment>
<keyword evidence="3" id="KW-0479">Metal-binding</keyword>
<gene>
    <name evidence="8" type="ORF">NDI86_05985</name>
</gene>
<dbReference type="InterPro" id="IPR008972">
    <property type="entry name" value="Cupredoxin"/>
</dbReference>
<comment type="subcellular location">
    <subcellularLocation>
        <location evidence="1">Membrane</location>
    </subcellularLocation>
</comment>
<dbReference type="EMBL" id="JAMQOS010000001">
    <property type="protein sequence ID" value="MDS0281665.1"/>
    <property type="molecule type" value="Genomic_DNA"/>
</dbReference>
<evidence type="ECO:0000256" key="2">
    <source>
        <dbReference type="ARBA" id="ARBA00022448"/>
    </source>
</evidence>
<dbReference type="InterPro" id="IPR000923">
    <property type="entry name" value="BlueCu_1"/>
</dbReference>
<name>A0ABU2FLM9_9EURY</name>
<dbReference type="Proteomes" id="UP001268864">
    <property type="component" value="Unassembled WGS sequence"/>
</dbReference>
<evidence type="ECO:0000256" key="5">
    <source>
        <dbReference type="ARBA" id="ARBA00023008"/>
    </source>
</evidence>
<organism evidence="8 9">
    <name type="scientific">Haloarcula onubensis</name>
    <dbReference type="NCBI Taxonomy" id="2950539"/>
    <lineage>
        <taxon>Archaea</taxon>
        <taxon>Methanobacteriati</taxon>
        <taxon>Methanobacteriota</taxon>
        <taxon>Stenosarchaea group</taxon>
        <taxon>Halobacteria</taxon>
        <taxon>Halobacteriales</taxon>
        <taxon>Haloarculaceae</taxon>
        <taxon>Haloarcula</taxon>
    </lineage>
</organism>
<evidence type="ECO:0000313" key="8">
    <source>
        <dbReference type="EMBL" id="MDS0281665.1"/>
    </source>
</evidence>
<dbReference type="PANTHER" id="PTHR34192">
    <property type="entry name" value="PLASTOCYANIN MAJOR ISOFORM, CHLOROPLASTIC-RELATED"/>
    <property type="match status" value="1"/>
</dbReference>
<evidence type="ECO:0000256" key="3">
    <source>
        <dbReference type="ARBA" id="ARBA00022723"/>
    </source>
</evidence>
<dbReference type="SUPFAM" id="SSF49503">
    <property type="entry name" value="Cupredoxins"/>
    <property type="match status" value="1"/>
</dbReference>
<sequence length="49" mass="5445">MVHERGDFESDLTAEEGSTFEHTFESAGTYLYYCAPHLGFGMRGAVVVE</sequence>
<dbReference type="Pfam" id="PF00127">
    <property type="entry name" value="Copper-bind"/>
    <property type="match status" value="1"/>
</dbReference>
<keyword evidence="2" id="KW-0813">Transport</keyword>
<protein>
    <submittedName>
        <fullName evidence="8">Plastocyanin/azurin family copper-binding protein</fullName>
    </submittedName>
</protein>
<proteinExistence type="predicted"/>
<dbReference type="PANTHER" id="PTHR34192:SF10">
    <property type="entry name" value="PLASTOCYANIN MAJOR ISOFORM, CHLOROPLASTIC-RELATED"/>
    <property type="match status" value="1"/>
</dbReference>
<evidence type="ECO:0000256" key="6">
    <source>
        <dbReference type="ARBA" id="ARBA00023136"/>
    </source>
</evidence>
<dbReference type="PROSITE" id="PS00196">
    <property type="entry name" value="COPPER_BLUE"/>
    <property type="match status" value="1"/>
</dbReference>
<evidence type="ECO:0000313" key="9">
    <source>
        <dbReference type="Proteomes" id="UP001268864"/>
    </source>
</evidence>
<accession>A0ABU2FLM9</accession>
<evidence type="ECO:0000256" key="1">
    <source>
        <dbReference type="ARBA" id="ARBA00004370"/>
    </source>
</evidence>
<feature type="domain" description="Blue (type 1) copper" evidence="7">
    <location>
        <begin position="10"/>
        <end position="49"/>
    </location>
</feature>